<evidence type="ECO:0000313" key="1">
    <source>
        <dbReference type="EMBL" id="RCH87908.1"/>
    </source>
</evidence>
<comment type="caution">
    <text evidence="1">The sequence shown here is derived from an EMBL/GenBank/DDBJ whole genome shotgun (WGS) entry which is preliminary data.</text>
</comment>
<evidence type="ECO:0000313" key="2">
    <source>
        <dbReference type="Proteomes" id="UP000252139"/>
    </source>
</evidence>
<dbReference type="EMBL" id="PJQL01001568">
    <property type="protein sequence ID" value="RCH87908.1"/>
    <property type="molecule type" value="Genomic_DNA"/>
</dbReference>
<dbReference type="Proteomes" id="UP000252139">
    <property type="component" value="Unassembled WGS sequence"/>
</dbReference>
<proteinExistence type="predicted"/>
<protein>
    <submittedName>
        <fullName evidence="1">Uncharacterized protein</fullName>
    </submittedName>
</protein>
<gene>
    <name evidence="1" type="ORF">CU097_007530</name>
</gene>
<sequence length="145" mass="16529">MNPKDKSKAQTVNNNVDTNYGIVIGVMNGLLSTGDIKLPDVQQVKKMRKRQFNGKSKTRRTSKTLGVSFFRHVIVMAFDTEQNKLCILETPAPLKLSDKCKYGYNHIKGALVSLPLFNDLFKKYYMASEDTAQRLKVMFVHAKRK</sequence>
<reference evidence="1 2" key="1">
    <citation type="journal article" date="2018" name="G3 (Bethesda)">
        <title>Phylogenetic and Phylogenomic Definition of Rhizopus Species.</title>
        <authorList>
            <person name="Gryganskyi A.P."/>
            <person name="Golan J."/>
            <person name="Dolatabadi S."/>
            <person name="Mondo S."/>
            <person name="Robb S."/>
            <person name="Idnurm A."/>
            <person name="Muszewska A."/>
            <person name="Steczkiewicz K."/>
            <person name="Masonjones S."/>
            <person name="Liao H.L."/>
            <person name="Gajdeczka M.T."/>
            <person name="Anike F."/>
            <person name="Vuek A."/>
            <person name="Anishchenko I.M."/>
            <person name="Voigt K."/>
            <person name="de Hoog G.S."/>
            <person name="Smith M.E."/>
            <person name="Heitman J."/>
            <person name="Vilgalys R."/>
            <person name="Stajich J.E."/>
        </authorList>
    </citation>
    <scope>NUCLEOTIDE SEQUENCE [LARGE SCALE GENOMIC DNA]</scope>
    <source>
        <strain evidence="1 2">CBS 357.93</strain>
    </source>
</reference>
<organism evidence="1 2">
    <name type="scientific">Rhizopus azygosporus</name>
    <name type="common">Rhizopus microsporus var. azygosporus</name>
    <dbReference type="NCBI Taxonomy" id="86630"/>
    <lineage>
        <taxon>Eukaryota</taxon>
        <taxon>Fungi</taxon>
        <taxon>Fungi incertae sedis</taxon>
        <taxon>Mucoromycota</taxon>
        <taxon>Mucoromycotina</taxon>
        <taxon>Mucoromycetes</taxon>
        <taxon>Mucorales</taxon>
        <taxon>Mucorineae</taxon>
        <taxon>Rhizopodaceae</taxon>
        <taxon>Rhizopus</taxon>
    </lineage>
</organism>
<keyword evidence="2" id="KW-1185">Reference proteome</keyword>
<accession>A0A367JD88</accession>
<name>A0A367JD88_RHIAZ</name>
<dbReference type="AlphaFoldDB" id="A0A367JD88"/>